<dbReference type="PANTHER" id="PTHR48081">
    <property type="entry name" value="AB HYDROLASE SUPERFAMILY PROTEIN C4A8.06C"/>
    <property type="match status" value="1"/>
</dbReference>
<accession>A0A840D1D2</accession>
<dbReference type="InterPro" id="IPR010846">
    <property type="entry name" value="AmiA-like"/>
</dbReference>
<dbReference type="Gene3D" id="1.10.3670.10">
    <property type="entry name" value="Putative xylanase like domain"/>
    <property type="match status" value="1"/>
</dbReference>
<dbReference type="GO" id="GO:0016787">
    <property type="term" value="F:hydrolase activity"/>
    <property type="evidence" value="ECO:0007669"/>
    <property type="project" value="UniProtKB-KW"/>
</dbReference>
<dbReference type="Pfam" id="PF07313">
    <property type="entry name" value="AmiA-like"/>
    <property type="match status" value="1"/>
</dbReference>
<keyword evidence="1" id="KW-0378">Hydrolase</keyword>
<gene>
    <name evidence="3" type="ORF">GGR06_002659</name>
</gene>
<dbReference type="SUPFAM" id="SSF54001">
    <property type="entry name" value="Cysteine proteinases"/>
    <property type="match status" value="1"/>
</dbReference>
<proteinExistence type="predicted"/>
<dbReference type="InterPro" id="IPR050300">
    <property type="entry name" value="GDXG_lipolytic_enzyme"/>
</dbReference>
<dbReference type="PANTHER" id="PTHR48081:SF6">
    <property type="entry name" value="PEPTIDASE S9 PROLYL OLIGOPEPTIDASE CATALYTIC DOMAIN-CONTAINING PROTEIN"/>
    <property type="match status" value="1"/>
</dbReference>
<dbReference type="InterPro" id="IPR049492">
    <property type="entry name" value="BD-FAE-like_dom"/>
</dbReference>
<comment type="caution">
    <text evidence="3">The sequence shown here is derived from an EMBL/GenBank/DDBJ whole genome shotgun (WGS) entry which is preliminary data.</text>
</comment>
<dbReference type="Proteomes" id="UP000560658">
    <property type="component" value="Unassembled WGS sequence"/>
</dbReference>
<dbReference type="InterPro" id="IPR038765">
    <property type="entry name" value="Papain-like_cys_pep_sf"/>
</dbReference>
<dbReference type="Gene3D" id="2.30.260.10">
    <property type="entry name" value="putative xylanase like domain"/>
    <property type="match status" value="1"/>
</dbReference>
<evidence type="ECO:0000313" key="3">
    <source>
        <dbReference type="EMBL" id="MBB4044861.1"/>
    </source>
</evidence>
<dbReference type="AlphaFoldDB" id="A0A840D1D2"/>
<dbReference type="Gene3D" id="3.40.50.1820">
    <property type="entry name" value="alpha/beta hydrolase"/>
    <property type="match status" value="1"/>
</dbReference>
<protein>
    <submittedName>
        <fullName evidence="3">Acetyl esterase/lipase</fullName>
    </submittedName>
</protein>
<evidence type="ECO:0000313" key="4">
    <source>
        <dbReference type="Proteomes" id="UP000560658"/>
    </source>
</evidence>
<evidence type="ECO:0000259" key="2">
    <source>
        <dbReference type="Pfam" id="PF20434"/>
    </source>
</evidence>
<dbReference type="EMBL" id="JACIER010000010">
    <property type="protein sequence ID" value="MBB4044861.1"/>
    <property type="molecule type" value="Genomic_DNA"/>
</dbReference>
<dbReference type="SUPFAM" id="SSF53474">
    <property type="entry name" value="alpha/beta-Hydrolases"/>
    <property type="match status" value="1"/>
</dbReference>
<dbReference type="Pfam" id="PF20434">
    <property type="entry name" value="BD-FAE"/>
    <property type="match status" value="1"/>
</dbReference>
<organism evidence="3 4">
    <name type="scientific">Bacteroides reticulotermitis</name>
    <dbReference type="NCBI Taxonomy" id="1133319"/>
    <lineage>
        <taxon>Bacteria</taxon>
        <taxon>Pseudomonadati</taxon>
        <taxon>Bacteroidota</taxon>
        <taxon>Bacteroidia</taxon>
        <taxon>Bacteroidales</taxon>
        <taxon>Bacteroidaceae</taxon>
        <taxon>Bacteroides</taxon>
    </lineage>
</organism>
<sequence length="507" mass="55916">MSAMVFAQQPVELVLWPDGAPNSNGLTGEEQELQPNRISNVTHPTLTVYRAAKSNGMAIIMCPGGGYSRLAMDHEGHDMASWFCGQGITYAVLKYRMPNGHGEVPLSDAKQAIRLVRQHAGEWQIDPYKVGIMGASAGGHLASTLATCYDNEIRPDFQILLYPVVTMQQNTHGGSRTALLGKNPTAEEIRRFSNELQVTADTPQAFIALSSDDGSVPPSNGVNYYLALQKNNVPASLHIYPTGGHGWGYRDNFTYKKEWTQELEKWLKEGVVFPKESNPVLRIGTGYLGTKYVANTLDGEKEEKLIVQTQTVDCLTFIEYVLAQALGSSFTDNLQKIRYRDGIIDGYPSRLHYTSDWIENGVRQGFLTDVTAAHSSQTMKLAVSYMSTHANQYKQLAGSPENVKRMAGYEKALSGKQVHWLPKAKLPDAGLPWIEAGDLIAITTNQQGLDIAHVGIADYQDGKLHLLHASSSLGKVVISDEPLSRMLSNHKSWTGIRVVRMSHTKNN</sequence>
<feature type="domain" description="BD-FAE-like" evidence="2">
    <location>
        <begin position="52"/>
        <end position="150"/>
    </location>
</feature>
<reference evidence="3" key="1">
    <citation type="submission" date="2020-08" db="EMBL/GenBank/DDBJ databases">
        <title>Genomic Encyclopedia of Type Strains, Phase IV (KMG-IV): sequencing the most valuable type-strain genomes for metagenomic binning, comparative biology and taxonomic classification.</title>
        <authorList>
            <person name="Goeker M."/>
        </authorList>
    </citation>
    <scope>NUCLEOTIDE SEQUENCE [LARGE SCALE GENOMIC DNA]</scope>
    <source>
        <strain evidence="3">DSM 105720</strain>
    </source>
</reference>
<evidence type="ECO:0000256" key="1">
    <source>
        <dbReference type="ARBA" id="ARBA00022801"/>
    </source>
</evidence>
<name>A0A840D1D2_9BACE</name>
<keyword evidence="4" id="KW-1185">Reference proteome</keyword>
<dbReference type="InterPro" id="IPR029058">
    <property type="entry name" value="AB_hydrolase_fold"/>
</dbReference>